<organism evidence="2 3">
    <name type="scientific">Subsaximicrobium wynnwilliamsii</name>
    <dbReference type="NCBI Taxonomy" id="291179"/>
    <lineage>
        <taxon>Bacteria</taxon>
        <taxon>Pseudomonadati</taxon>
        <taxon>Bacteroidota</taxon>
        <taxon>Flavobacteriia</taxon>
        <taxon>Flavobacteriales</taxon>
        <taxon>Flavobacteriaceae</taxon>
        <taxon>Subsaximicrobium</taxon>
    </lineage>
</organism>
<proteinExistence type="predicted"/>
<dbReference type="Gene3D" id="3.40.50.150">
    <property type="entry name" value="Vaccinia Virus protein VP39"/>
    <property type="match status" value="1"/>
</dbReference>
<dbReference type="Pfam" id="PF05050">
    <property type="entry name" value="Methyltransf_21"/>
    <property type="match status" value="1"/>
</dbReference>
<dbReference type="Proteomes" id="UP000321578">
    <property type="component" value="Unassembled WGS sequence"/>
</dbReference>
<dbReference type="EMBL" id="VORO01000024">
    <property type="protein sequence ID" value="TXD87456.1"/>
    <property type="molecule type" value="Genomic_DNA"/>
</dbReference>
<dbReference type="InterPro" id="IPR053188">
    <property type="entry name" value="FkbM_Methyltransferase"/>
</dbReference>
<keyword evidence="2" id="KW-0489">Methyltransferase</keyword>
<gene>
    <name evidence="2" type="ORF">ESY86_16895</name>
</gene>
<dbReference type="SUPFAM" id="SSF53335">
    <property type="entry name" value="S-adenosyl-L-methionine-dependent methyltransferases"/>
    <property type="match status" value="1"/>
</dbReference>
<sequence>MKRKWLKILLKILVPKKYQYVFIDTVFSAFNTNPLIFAYNRIGILKWQNEKLSGEEDFILNFLIKSFPDRKDTVFFDVGANKGQYSSLLSKFYKNVSIYSFEPLKASFAVAEKNLSKFENITVNNFAFGSQEKKLSIFFDSTDDTSVKASINRSVISDIHKNQKISNELIDIRTIDDYCSKNGIVKIDFLKIDTEGYELEVLKGAAKLIENNGIQTIQFEFNEMNVISRVFLKDFYDILEPYGFNFYRLNEKGMINLKSYNPIHEIFKFQNIIATKLNV</sequence>
<dbReference type="GO" id="GO:0008171">
    <property type="term" value="F:O-methyltransferase activity"/>
    <property type="evidence" value="ECO:0007669"/>
    <property type="project" value="TreeGrafter"/>
</dbReference>
<reference evidence="2 3" key="1">
    <citation type="submission" date="2019-08" db="EMBL/GenBank/DDBJ databases">
        <title>Genomes of Subsaximicrobium wynnwilliamsii strains.</title>
        <authorList>
            <person name="Bowman J.P."/>
        </authorList>
    </citation>
    <scope>NUCLEOTIDE SEQUENCE [LARGE SCALE GENOMIC DNA]</scope>
    <source>
        <strain evidence="2 3">2-80-2</strain>
    </source>
</reference>
<comment type="caution">
    <text evidence="2">The sequence shown here is derived from an EMBL/GenBank/DDBJ whole genome shotgun (WGS) entry which is preliminary data.</text>
</comment>
<accession>A0A5C6ZEA9</accession>
<dbReference type="InterPro" id="IPR006342">
    <property type="entry name" value="FkbM_mtfrase"/>
</dbReference>
<name>A0A5C6ZEA9_9FLAO</name>
<dbReference type="PANTHER" id="PTHR36973">
    <property type="entry name" value="SLL1456 PROTEIN-RELATED"/>
    <property type="match status" value="1"/>
</dbReference>
<keyword evidence="2" id="KW-0808">Transferase</keyword>
<dbReference type="GO" id="GO:0032259">
    <property type="term" value="P:methylation"/>
    <property type="evidence" value="ECO:0007669"/>
    <property type="project" value="UniProtKB-KW"/>
</dbReference>
<dbReference type="OrthoDB" id="9812600at2"/>
<evidence type="ECO:0000313" key="2">
    <source>
        <dbReference type="EMBL" id="TXD87456.1"/>
    </source>
</evidence>
<dbReference type="PANTHER" id="PTHR36973:SF4">
    <property type="entry name" value="NODULATION PROTEIN"/>
    <property type="match status" value="1"/>
</dbReference>
<dbReference type="InterPro" id="IPR029063">
    <property type="entry name" value="SAM-dependent_MTases_sf"/>
</dbReference>
<dbReference type="RefSeq" id="WP_147087905.1">
    <property type="nucleotide sequence ID" value="NZ_VORM01000026.1"/>
</dbReference>
<protein>
    <submittedName>
        <fullName evidence="2">FkbM family methyltransferase</fullName>
    </submittedName>
</protein>
<evidence type="ECO:0000313" key="3">
    <source>
        <dbReference type="Proteomes" id="UP000321578"/>
    </source>
</evidence>
<keyword evidence="3" id="KW-1185">Reference proteome</keyword>
<evidence type="ECO:0000259" key="1">
    <source>
        <dbReference type="Pfam" id="PF05050"/>
    </source>
</evidence>
<dbReference type="NCBIfam" id="TIGR01444">
    <property type="entry name" value="fkbM_fam"/>
    <property type="match status" value="1"/>
</dbReference>
<feature type="domain" description="Methyltransferase FkbM" evidence="1">
    <location>
        <begin position="77"/>
        <end position="244"/>
    </location>
</feature>
<dbReference type="AlphaFoldDB" id="A0A5C6ZEA9"/>